<dbReference type="GO" id="GO:0033982">
    <property type="term" value="F:3-dehydro-L-gulonate-6-phosphate decarboxylase activity"/>
    <property type="evidence" value="ECO:0007669"/>
    <property type="project" value="TreeGrafter"/>
</dbReference>
<sequence length="221" mass="23783">MRLQVALDITDIRKAIQLTKDLCKVGLEVVEVGTPLIKTYGLPSVSAVKVACPKAEVVADLKTADVGALEARLAWEFGADWATVMGATNIETIEEFVKEGRGLGLKSIVDLIGVQNPEARAREILEVVRPDMFVVHLGIDVQKRTGLTFENLLDIATIIKGLGVGVGVAGGISEREIELILKRGVNVDVVIVGRAIVNDASPQLRYVNLSKALKEGIHRSL</sequence>
<dbReference type="SMART" id="SM00934">
    <property type="entry name" value="OMPdecase"/>
    <property type="match status" value="1"/>
</dbReference>
<dbReference type="InterPro" id="IPR013785">
    <property type="entry name" value="Aldolase_TIM"/>
</dbReference>
<evidence type="ECO:0000313" key="5">
    <source>
        <dbReference type="Proteomes" id="UP000554766"/>
    </source>
</evidence>
<evidence type="ECO:0000259" key="3">
    <source>
        <dbReference type="SMART" id="SM00934"/>
    </source>
</evidence>
<evidence type="ECO:0000256" key="1">
    <source>
        <dbReference type="ARBA" id="ARBA00023239"/>
    </source>
</evidence>
<evidence type="ECO:0000313" key="4">
    <source>
        <dbReference type="EMBL" id="NYR16249.1"/>
    </source>
</evidence>
<organism evidence="4 5">
    <name type="scientific">Pyrobaculum arsenaticum</name>
    <dbReference type="NCBI Taxonomy" id="121277"/>
    <lineage>
        <taxon>Archaea</taxon>
        <taxon>Thermoproteota</taxon>
        <taxon>Thermoprotei</taxon>
        <taxon>Thermoproteales</taxon>
        <taxon>Thermoproteaceae</taxon>
        <taxon>Pyrobaculum</taxon>
    </lineage>
</organism>
<evidence type="ECO:0000256" key="2">
    <source>
        <dbReference type="ARBA" id="ARBA00023277"/>
    </source>
</evidence>
<dbReference type="RefSeq" id="WP_011901286.1">
    <property type="nucleotide sequence ID" value="NZ_JAAVJF010000005.1"/>
</dbReference>
<dbReference type="AlphaFoldDB" id="A0A7L4PB95"/>
<dbReference type="GO" id="GO:0004590">
    <property type="term" value="F:orotidine-5'-phosphate decarboxylase activity"/>
    <property type="evidence" value="ECO:0007669"/>
    <property type="project" value="InterPro"/>
</dbReference>
<dbReference type="OMA" id="WEQAQEW"/>
<dbReference type="InterPro" id="IPR001754">
    <property type="entry name" value="OMPdeCOase_dom"/>
</dbReference>
<dbReference type="GO" id="GO:0006207">
    <property type="term" value="P:'de novo' pyrimidine nucleobase biosynthetic process"/>
    <property type="evidence" value="ECO:0007669"/>
    <property type="project" value="InterPro"/>
</dbReference>
<dbReference type="Proteomes" id="UP000554766">
    <property type="component" value="Unassembled WGS sequence"/>
</dbReference>
<dbReference type="PANTHER" id="PTHR35039:SF3">
    <property type="entry name" value="3-KETO-L-GULONATE-6-PHOSPHATE DECARBOXYLASE SGBH-RELATED"/>
    <property type="match status" value="1"/>
</dbReference>
<dbReference type="Gene3D" id="3.20.20.70">
    <property type="entry name" value="Aldolase class I"/>
    <property type="match status" value="1"/>
</dbReference>
<comment type="caution">
    <text evidence="4">The sequence shown here is derived from an EMBL/GenBank/DDBJ whole genome shotgun (WGS) entry which is preliminary data.</text>
</comment>
<dbReference type="FunFam" id="3.20.20.70:FF:000022">
    <property type="entry name" value="3-keto-L-gulonate-6-phosphate decarboxylase UlaD"/>
    <property type="match status" value="1"/>
</dbReference>
<dbReference type="GeneID" id="5056205"/>
<keyword evidence="2" id="KW-0119">Carbohydrate metabolism</keyword>
<dbReference type="PANTHER" id="PTHR35039">
    <property type="entry name" value="3-KETO-L-GULONATE-6-PHOSPHATE DECARBOXYLASE SGBH-RELATED"/>
    <property type="match status" value="1"/>
</dbReference>
<dbReference type="EMBL" id="JAAVJF010000005">
    <property type="protein sequence ID" value="NYR16249.1"/>
    <property type="molecule type" value="Genomic_DNA"/>
</dbReference>
<dbReference type="InterPro" id="IPR011060">
    <property type="entry name" value="RibuloseP-bd_barrel"/>
</dbReference>
<protein>
    <submittedName>
        <fullName evidence="4">Orotidine 5-phosphate decarboxylase</fullName>
    </submittedName>
</protein>
<keyword evidence="5" id="KW-1185">Reference proteome</keyword>
<dbReference type="Pfam" id="PF00215">
    <property type="entry name" value="OMPdecase"/>
    <property type="match status" value="1"/>
</dbReference>
<gene>
    <name evidence="4" type="ORF">HC235_09965</name>
</gene>
<feature type="domain" description="Orotidine 5'-phosphate decarboxylase" evidence="3">
    <location>
        <begin position="2"/>
        <end position="209"/>
    </location>
</feature>
<dbReference type="SUPFAM" id="SSF51366">
    <property type="entry name" value="Ribulose-phoshate binding barrel"/>
    <property type="match status" value="1"/>
</dbReference>
<keyword evidence="1" id="KW-0456">Lyase</keyword>
<dbReference type="GO" id="GO:0019854">
    <property type="term" value="P:L-ascorbic acid catabolic process"/>
    <property type="evidence" value="ECO:0007669"/>
    <property type="project" value="TreeGrafter"/>
</dbReference>
<reference evidence="4 5" key="1">
    <citation type="journal article" date="2020" name="Nat. Commun.">
        <title>The structures of two archaeal type IV pili illuminate evolutionary relationships.</title>
        <authorList>
            <person name="Wang F."/>
            <person name="Baquero D.P."/>
            <person name="Su Z."/>
            <person name="Beltran L.C."/>
            <person name="Prangishvili D."/>
            <person name="Krupovic M."/>
            <person name="Egelman E.H."/>
        </authorList>
    </citation>
    <scope>NUCLEOTIDE SEQUENCE [LARGE SCALE GENOMIC DNA]</scope>
    <source>
        <strain evidence="4 5">2GA</strain>
    </source>
</reference>
<proteinExistence type="predicted"/>
<name>A0A7L4PB95_9CREN</name>
<accession>A0A7L4PB95</accession>